<dbReference type="Gene3D" id="2.60.120.1440">
    <property type="match status" value="1"/>
</dbReference>
<gene>
    <name evidence="5" type="ORF">SGN30_25985</name>
</gene>
<feature type="region of interest" description="Disordered" evidence="1">
    <location>
        <begin position="74"/>
        <end position="120"/>
    </location>
</feature>
<dbReference type="AlphaFoldDB" id="A0AAJ2VFH2"/>
<dbReference type="Gene3D" id="3.55.50.30">
    <property type="match status" value="1"/>
</dbReference>
<evidence type="ECO:0000259" key="4">
    <source>
        <dbReference type="Pfam" id="PF16220"/>
    </source>
</evidence>
<name>A0AAJ2VFH2_DELAC</name>
<accession>A0AAJ2VFH2</accession>
<evidence type="ECO:0000256" key="2">
    <source>
        <dbReference type="SAM" id="Phobius"/>
    </source>
</evidence>
<dbReference type="GO" id="GO:0016989">
    <property type="term" value="F:sigma factor antagonist activity"/>
    <property type="evidence" value="ECO:0007669"/>
    <property type="project" value="TreeGrafter"/>
</dbReference>
<comment type="caution">
    <text evidence="5">The sequence shown here is derived from an EMBL/GenBank/DDBJ whole genome shotgun (WGS) entry which is preliminary data.</text>
</comment>
<keyword evidence="2" id="KW-1133">Transmembrane helix</keyword>
<organism evidence="5 6">
    <name type="scientific">Delftia acidovorans</name>
    <name type="common">Pseudomonas acidovorans</name>
    <name type="synonym">Comamonas acidovorans</name>
    <dbReference type="NCBI Taxonomy" id="80866"/>
    <lineage>
        <taxon>Bacteria</taxon>
        <taxon>Pseudomonadati</taxon>
        <taxon>Pseudomonadota</taxon>
        <taxon>Betaproteobacteria</taxon>
        <taxon>Burkholderiales</taxon>
        <taxon>Comamonadaceae</taxon>
        <taxon>Delftia</taxon>
    </lineage>
</organism>
<protein>
    <submittedName>
        <fullName evidence="5">FecR domain-containing protein</fullName>
    </submittedName>
</protein>
<dbReference type="Pfam" id="PF16220">
    <property type="entry name" value="DUF4880"/>
    <property type="match status" value="1"/>
</dbReference>
<dbReference type="Proteomes" id="UP001287445">
    <property type="component" value="Unassembled WGS sequence"/>
</dbReference>
<evidence type="ECO:0000313" key="5">
    <source>
        <dbReference type="EMBL" id="MDX4956877.1"/>
    </source>
</evidence>
<dbReference type="RefSeq" id="WP_319076399.1">
    <property type="nucleotide sequence ID" value="NZ_JAWWMZ010000014.1"/>
</dbReference>
<dbReference type="InterPro" id="IPR006860">
    <property type="entry name" value="FecR"/>
</dbReference>
<dbReference type="Pfam" id="PF04773">
    <property type="entry name" value="FecR"/>
    <property type="match status" value="1"/>
</dbReference>
<keyword evidence="2" id="KW-0812">Transmembrane</keyword>
<dbReference type="InterPro" id="IPR032623">
    <property type="entry name" value="FecR_N"/>
</dbReference>
<proteinExistence type="predicted"/>
<dbReference type="PANTHER" id="PTHR30273:SF2">
    <property type="entry name" value="PROTEIN FECR"/>
    <property type="match status" value="1"/>
</dbReference>
<reference evidence="5" key="1">
    <citation type="submission" date="2023-11" db="EMBL/GenBank/DDBJ databases">
        <title>Identification and selenium tolerance of Delftia acidovorans R3-25.</title>
        <authorList>
            <person name="Zhang S."/>
            <person name="Liu Y."/>
            <person name="Guo Y."/>
        </authorList>
    </citation>
    <scope>NUCLEOTIDE SEQUENCE</scope>
    <source>
        <strain evidence="5">R3-25</strain>
    </source>
</reference>
<feature type="domain" description="FecR N-terminal" evidence="4">
    <location>
        <begin position="33"/>
        <end position="70"/>
    </location>
</feature>
<feature type="domain" description="FecR protein" evidence="3">
    <location>
        <begin position="165"/>
        <end position="260"/>
    </location>
</feature>
<feature type="transmembrane region" description="Helical" evidence="2">
    <location>
        <begin position="130"/>
        <end position="154"/>
    </location>
</feature>
<evidence type="ECO:0000313" key="6">
    <source>
        <dbReference type="Proteomes" id="UP001287445"/>
    </source>
</evidence>
<dbReference type="InterPro" id="IPR012373">
    <property type="entry name" value="Ferrdict_sens_TM"/>
</dbReference>
<dbReference type="PANTHER" id="PTHR30273">
    <property type="entry name" value="PERIPLASMIC SIGNAL SENSOR AND SIGMA FACTOR ACTIVATOR FECR-RELATED"/>
    <property type="match status" value="1"/>
</dbReference>
<evidence type="ECO:0000259" key="3">
    <source>
        <dbReference type="Pfam" id="PF04773"/>
    </source>
</evidence>
<evidence type="ECO:0000256" key="1">
    <source>
        <dbReference type="SAM" id="MobiDB-lite"/>
    </source>
</evidence>
<dbReference type="PIRSF" id="PIRSF018266">
    <property type="entry name" value="FecR"/>
    <property type="match status" value="1"/>
</dbReference>
<sequence length="378" mass="40321">MHRYRSCTAPLDKAAQVRELEEFFRGQNPIDLAAADWHTRMEQGLTAEEEAEFTEWLAASTAHEAALRHLGQSLAAARSTPPEQVARLRAEQARRRSQSAPQAHPEPAPQRPSSEERQGWSWSRLLPRPALAALAALCCTVALALAVGVGWHQWQQQPTFTSSHLTPRGQARTITLPDGTALSLDADTQAQVTLYRDRREVRITQGQILFAVAPDSARPFHVLAGPARVTVGGTRFSVRYRATGMEAGSAQVAVQEGHVRVAGAQGAATPADLVAGQALSVSPAGVLGPVSAVAPGSIALWRKGLIRFENTPLADALAELERYGPTGLVVHDPAVAALRIGGTYQASRPAEFARMLAQILPVTLVAGPDGQTEIAAAP</sequence>
<dbReference type="EMBL" id="JAWWMZ010000014">
    <property type="protein sequence ID" value="MDX4956877.1"/>
    <property type="molecule type" value="Genomic_DNA"/>
</dbReference>
<keyword evidence="2" id="KW-0472">Membrane</keyword>